<dbReference type="OrthoDB" id="517356at2"/>
<evidence type="ECO:0000259" key="2">
    <source>
        <dbReference type="Pfam" id="PF01648"/>
    </source>
</evidence>
<dbReference type="Gene3D" id="3.90.470.20">
    <property type="entry name" value="4'-phosphopantetheinyl transferase domain"/>
    <property type="match status" value="1"/>
</dbReference>
<proteinExistence type="predicted"/>
<dbReference type="KEGG" id="uli:ETAA1_34110"/>
<keyword evidence="1 3" id="KW-0808">Transferase</keyword>
<sequence length="125" mass="13374">MIVGIGTQVLECARVRKLIDRHGEAFLRRVYTDREIGRCNADPRTTEAFAAVWAAKDAVFRALGSPWRRGMDWTDVEIGAGNAVAVAGATADRMTAKGASRVMVTTAFCRAFATATGIALADRAG</sequence>
<evidence type="ECO:0000313" key="3">
    <source>
        <dbReference type="EMBL" id="QDU21444.1"/>
    </source>
</evidence>
<dbReference type="InterPro" id="IPR008278">
    <property type="entry name" value="4-PPantetheinyl_Trfase_dom"/>
</dbReference>
<feature type="domain" description="4'-phosphopantetheinyl transferase" evidence="2">
    <location>
        <begin position="4"/>
        <end position="80"/>
    </location>
</feature>
<dbReference type="RefSeq" id="WP_145240396.1">
    <property type="nucleotide sequence ID" value="NZ_CP036273.1"/>
</dbReference>
<dbReference type="InterPro" id="IPR037143">
    <property type="entry name" value="4-PPantetheinyl_Trfase_dom_sf"/>
</dbReference>
<name>A0A517XVD9_9BACT</name>
<dbReference type="Proteomes" id="UP000319576">
    <property type="component" value="Chromosome"/>
</dbReference>
<dbReference type="EMBL" id="CP036273">
    <property type="protein sequence ID" value="QDU21444.1"/>
    <property type="molecule type" value="Genomic_DNA"/>
</dbReference>
<evidence type="ECO:0000256" key="1">
    <source>
        <dbReference type="ARBA" id="ARBA00022679"/>
    </source>
</evidence>
<organism evidence="3 4">
    <name type="scientific">Urbifossiella limnaea</name>
    <dbReference type="NCBI Taxonomy" id="2528023"/>
    <lineage>
        <taxon>Bacteria</taxon>
        <taxon>Pseudomonadati</taxon>
        <taxon>Planctomycetota</taxon>
        <taxon>Planctomycetia</taxon>
        <taxon>Gemmatales</taxon>
        <taxon>Gemmataceae</taxon>
        <taxon>Urbifossiella</taxon>
    </lineage>
</organism>
<dbReference type="Pfam" id="PF01648">
    <property type="entry name" value="ACPS"/>
    <property type="match status" value="1"/>
</dbReference>
<protein>
    <submittedName>
        <fullName evidence="3">Holo-[acyl-carrier-protein] synthase</fullName>
        <ecNumber evidence="3">2.7.8.7</ecNumber>
    </submittedName>
</protein>
<dbReference type="GO" id="GO:0000287">
    <property type="term" value="F:magnesium ion binding"/>
    <property type="evidence" value="ECO:0007669"/>
    <property type="project" value="InterPro"/>
</dbReference>
<dbReference type="EC" id="2.7.8.7" evidence="3"/>
<evidence type="ECO:0000313" key="4">
    <source>
        <dbReference type="Proteomes" id="UP000319576"/>
    </source>
</evidence>
<reference evidence="3 4" key="1">
    <citation type="submission" date="2019-02" db="EMBL/GenBank/DDBJ databases">
        <title>Deep-cultivation of Planctomycetes and their phenomic and genomic characterization uncovers novel biology.</title>
        <authorList>
            <person name="Wiegand S."/>
            <person name="Jogler M."/>
            <person name="Boedeker C."/>
            <person name="Pinto D."/>
            <person name="Vollmers J."/>
            <person name="Rivas-Marin E."/>
            <person name="Kohn T."/>
            <person name="Peeters S.H."/>
            <person name="Heuer A."/>
            <person name="Rast P."/>
            <person name="Oberbeckmann S."/>
            <person name="Bunk B."/>
            <person name="Jeske O."/>
            <person name="Meyerdierks A."/>
            <person name="Storesund J.E."/>
            <person name="Kallscheuer N."/>
            <person name="Luecker S."/>
            <person name="Lage O.M."/>
            <person name="Pohl T."/>
            <person name="Merkel B.J."/>
            <person name="Hornburger P."/>
            <person name="Mueller R.-W."/>
            <person name="Bruemmer F."/>
            <person name="Labrenz M."/>
            <person name="Spormann A.M."/>
            <person name="Op den Camp H."/>
            <person name="Overmann J."/>
            <person name="Amann R."/>
            <person name="Jetten M.S.M."/>
            <person name="Mascher T."/>
            <person name="Medema M.H."/>
            <person name="Devos D.P."/>
            <person name="Kaster A.-K."/>
            <person name="Ovreas L."/>
            <person name="Rohde M."/>
            <person name="Galperin M.Y."/>
            <person name="Jogler C."/>
        </authorList>
    </citation>
    <scope>NUCLEOTIDE SEQUENCE [LARGE SCALE GENOMIC DNA]</scope>
    <source>
        <strain evidence="3 4">ETA_A1</strain>
    </source>
</reference>
<dbReference type="GO" id="GO:0008897">
    <property type="term" value="F:holo-[acyl-carrier-protein] synthase activity"/>
    <property type="evidence" value="ECO:0007669"/>
    <property type="project" value="UniProtKB-EC"/>
</dbReference>
<keyword evidence="4" id="KW-1185">Reference proteome</keyword>
<dbReference type="AlphaFoldDB" id="A0A517XVD9"/>
<accession>A0A517XVD9</accession>
<gene>
    <name evidence="3" type="primary">acpS</name>
    <name evidence="3" type="ORF">ETAA1_34110</name>
</gene>
<dbReference type="SUPFAM" id="SSF56214">
    <property type="entry name" value="4'-phosphopantetheinyl transferase"/>
    <property type="match status" value="1"/>
</dbReference>